<feature type="transmembrane region" description="Helical" evidence="1">
    <location>
        <begin position="64"/>
        <end position="89"/>
    </location>
</feature>
<evidence type="ECO:0000313" key="3">
    <source>
        <dbReference type="EMBL" id="MBA2176671.1"/>
    </source>
</evidence>
<reference evidence="3 4" key="1">
    <citation type="journal article" date="2004" name="Extremophiles">
        <title>Halobacillus locisalis sp. nov., a halophilic bacterium isolated from a marine solar saltern of the Yellow Sea in Korea.</title>
        <authorList>
            <person name="Yoon J.H."/>
            <person name="Kang K.H."/>
            <person name="Oh T.K."/>
            <person name="Park Y.H."/>
        </authorList>
    </citation>
    <scope>NUCLEOTIDE SEQUENCE [LARGE SCALE GENOMIC DNA]</scope>
    <source>
        <strain evidence="3 4">KCTC 3788</strain>
    </source>
</reference>
<gene>
    <name evidence="3" type="ORF">H0266_17420</name>
</gene>
<keyword evidence="1" id="KW-0472">Membrane</keyword>
<proteinExistence type="predicted"/>
<sequence>MSRMIEIVLTIVGILLYALPLVVGFMFRSLNNNPQLREEFIAAMEQAPNAQELQNMNMDQMFNFMGTFATFLIIASVIAIALGVLAVVFLKGNKKPKAAGIILIVTAVVFTIATVFIGLFGSVAFLIAGIVALVRKTPKASDEIESV</sequence>
<keyword evidence="1" id="KW-0812">Transmembrane</keyword>
<protein>
    <submittedName>
        <fullName evidence="3">DUF4064 domain-containing protein</fullName>
    </submittedName>
</protein>
<accession>A0A838CXL6</accession>
<dbReference type="RefSeq" id="WP_181473726.1">
    <property type="nucleotide sequence ID" value="NZ_JACEFG010000004.1"/>
</dbReference>
<evidence type="ECO:0000256" key="1">
    <source>
        <dbReference type="SAM" id="Phobius"/>
    </source>
</evidence>
<feature type="transmembrane region" description="Helical" evidence="1">
    <location>
        <begin position="7"/>
        <end position="27"/>
    </location>
</feature>
<keyword evidence="1" id="KW-1133">Transmembrane helix</keyword>
<dbReference type="AlphaFoldDB" id="A0A838CXL6"/>
<dbReference type="Pfam" id="PF13273">
    <property type="entry name" value="DUF4064"/>
    <property type="match status" value="1"/>
</dbReference>
<dbReference type="EMBL" id="JACEFG010000004">
    <property type="protein sequence ID" value="MBA2176671.1"/>
    <property type="molecule type" value="Genomic_DNA"/>
</dbReference>
<keyword evidence="4" id="KW-1185">Reference proteome</keyword>
<comment type="caution">
    <text evidence="3">The sequence shown here is derived from an EMBL/GenBank/DDBJ whole genome shotgun (WGS) entry which is preliminary data.</text>
</comment>
<evidence type="ECO:0000313" key="4">
    <source>
        <dbReference type="Proteomes" id="UP000571017"/>
    </source>
</evidence>
<feature type="domain" description="DUF4064" evidence="2">
    <location>
        <begin position="3"/>
        <end position="112"/>
    </location>
</feature>
<dbReference type="InterPro" id="IPR025273">
    <property type="entry name" value="DUF4064"/>
</dbReference>
<organism evidence="3 4">
    <name type="scientific">Halobacillus locisalis</name>
    <dbReference type="NCBI Taxonomy" id="220753"/>
    <lineage>
        <taxon>Bacteria</taxon>
        <taxon>Bacillati</taxon>
        <taxon>Bacillota</taxon>
        <taxon>Bacilli</taxon>
        <taxon>Bacillales</taxon>
        <taxon>Bacillaceae</taxon>
        <taxon>Halobacillus</taxon>
    </lineage>
</organism>
<feature type="transmembrane region" description="Helical" evidence="1">
    <location>
        <begin position="101"/>
        <end position="134"/>
    </location>
</feature>
<evidence type="ECO:0000259" key="2">
    <source>
        <dbReference type="Pfam" id="PF13273"/>
    </source>
</evidence>
<dbReference type="Proteomes" id="UP000571017">
    <property type="component" value="Unassembled WGS sequence"/>
</dbReference>
<name>A0A838CXL6_9BACI</name>